<organism evidence="3 4">
    <name type="scientific">Paramecium sonneborni</name>
    <dbReference type="NCBI Taxonomy" id="65129"/>
    <lineage>
        <taxon>Eukaryota</taxon>
        <taxon>Sar</taxon>
        <taxon>Alveolata</taxon>
        <taxon>Ciliophora</taxon>
        <taxon>Intramacronucleata</taxon>
        <taxon>Oligohymenophorea</taxon>
        <taxon>Peniculida</taxon>
        <taxon>Parameciidae</taxon>
        <taxon>Paramecium</taxon>
    </lineage>
</organism>
<evidence type="ECO:0000256" key="2">
    <source>
        <dbReference type="SAM" id="MobiDB-lite"/>
    </source>
</evidence>
<feature type="region of interest" description="Disordered" evidence="2">
    <location>
        <begin position="60"/>
        <end position="81"/>
    </location>
</feature>
<sequence>MSNKKQTLQNKQQQKRLRQINQNTNIAQIQIVDQESDESQFSQSKNLNENNAENFLDSLQQQDDHSDQSKQQQKKSSNNNFKKLLKKNEKLYCNTRGVHYQVEIATLTRLGNSSYVYFDEKQRFNTEFQDVLNRFYKSIPIDKEKKVEKVQSQFHDNLLDFEDNRLLIDSQMLSLRKQLRLKKQNKTIDQDMDIIQSIENQIDQLKQKKRELGVQQEEEKKCFYLSIDQKYHLKQQEHLKCLTPRYFQIQSQLIYDLILKNENPSFQIYPYKKQPQWLSQYKEKFNIFKQKDKQIWPPLYFYSFQDKSALMITSHLILISIRLLNHIQDNQVYEKIFIDLIKVLFNIDIPESDHLFNTENLNEEIIKILISQEKQNIIDQNEICDKTFQTPEYPEKNKKKLKFYPNFQKEELVIYGRPVFECSLRIMYEIYLRVQKIMKIQTTISYQNNKYMIGNLILECCYQQLIEQMTNITWQTICKSILNEKDSCEISSLNKLINDFLILYYQYDKFTFELLKNKIYNVLGKNSKMVKEKVDIIKISANQLLQKFKEELKNRMMARIQTVNGLMVIHVFELN</sequence>
<evidence type="ECO:0000256" key="1">
    <source>
        <dbReference type="SAM" id="Coils"/>
    </source>
</evidence>
<evidence type="ECO:0000313" key="4">
    <source>
        <dbReference type="Proteomes" id="UP000692954"/>
    </source>
</evidence>
<feature type="compositionally biased region" description="Low complexity" evidence="2">
    <location>
        <begin position="69"/>
        <end position="81"/>
    </location>
</feature>
<name>A0A8S1RQE6_9CILI</name>
<keyword evidence="1" id="KW-0175">Coiled coil</keyword>
<evidence type="ECO:0000313" key="3">
    <source>
        <dbReference type="EMBL" id="CAD8129717.1"/>
    </source>
</evidence>
<protein>
    <submittedName>
        <fullName evidence="3">Uncharacterized protein</fullName>
    </submittedName>
</protein>
<keyword evidence="4" id="KW-1185">Reference proteome</keyword>
<dbReference type="AlphaFoldDB" id="A0A8S1RQE6"/>
<reference evidence="3" key="1">
    <citation type="submission" date="2021-01" db="EMBL/GenBank/DDBJ databases">
        <authorList>
            <consortium name="Genoscope - CEA"/>
            <person name="William W."/>
        </authorList>
    </citation>
    <scope>NUCLEOTIDE SEQUENCE</scope>
</reference>
<comment type="caution">
    <text evidence="3">The sequence shown here is derived from an EMBL/GenBank/DDBJ whole genome shotgun (WGS) entry which is preliminary data.</text>
</comment>
<dbReference type="Proteomes" id="UP000692954">
    <property type="component" value="Unassembled WGS sequence"/>
</dbReference>
<gene>
    <name evidence="3" type="ORF">PSON_ATCC_30995.1.T2400006</name>
</gene>
<accession>A0A8S1RQE6</accession>
<feature type="coiled-coil region" evidence="1">
    <location>
        <begin position="188"/>
        <end position="218"/>
    </location>
</feature>
<proteinExistence type="predicted"/>
<dbReference type="EMBL" id="CAJJDN010000240">
    <property type="protein sequence ID" value="CAD8129717.1"/>
    <property type="molecule type" value="Genomic_DNA"/>
</dbReference>